<keyword evidence="2" id="KW-1185">Reference proteome</keyword>
<accession>A0ABU2LRT6</accession>
<dbReference type="Proteomes" id="UP001183420">
    <property type="component" value="Unassembled WGS sequence"/>
</dbReference>
<evidence type="ECO:0000313" key="2">
    <source>
        <dbReference type="Proteomes" id="UP001183420"/>
    </source>
</evidence>
<dbReference type="PANTHER" id="PTHR34704">
    <property type="entry name" value="ATPASE"/>
    <property type="match status" value="1"/>
</dbReference>
<dbReference type="RefSeq" id="WP_311600232.1">
    <property type="nucleotide sequence ID" value="NZ_JAVREM010000023.1"/>
</dbReference>
<keyword evidence="1" id="KW-0547">Nucleotide-binding</keyword>
<dbReference type="PANTHER" id="PTHR34704:SF2">
    <property type="entry name" value="ATPASE"/>
    <property type="match status" value="1"/>
</dbReference>
<keyword evidence="1" id="KW-0067">ATP-binding</keyword>
<dbReference type="EMBL" id="JAVREM010000023">
    <property type="protein sequence ID" value="MDT0320309.1"/>
    <property type="molecule type" value="Genomic_DNA"/>
</dbReference>
<evidence type="ECO:0000313" key="1">
    <source>
        <dbReference type="EMBL" id="MDT0320309.1"/>
    </source>
</evidence>
<protein>
    <submittedName>
        <fullName evidence="1">ATP-binding protein</fullName>
    </submittedName>
</protein>
<gene>
    <name evidence="1" type="ORF">RNC47_18390</name>
</gene>
<dbReference type="InterPro" id="IPR027417">
    <property type="entry name" value="P-loop_NTPase"/>
</dbReference>
<organism evidence="1 2">
    <name type="scientific">Streptomyces millisiae</name>
    <dbReference type="NCBI Taxonomy" id="3075542"/>
    <lineage>
        <taxon>Bacteria</taxon>
        <taxon>Bacillati</taxon>
        <taxon>Actinomycetota</taxon>
        <taxon>Actinomycetes</taxon>
        <taxon>Kitasatosporales</taxon>
        <taxon>Streptomycetaceae</taxon>
        <taxon>Streptomyces</taxon>
    </lineage>
</organism>
<proteinExistence type="predicted"/>
<dbReference type="SUPFAM" id="SSF52540">
    <property type="entry name" value="P-loop containing nucleoside triphosphate hydrolases"/>
    <property type="match status" value="1"/>
</dbReference>
<dbReference type="GO" id="GO:0005524">
    <property type="term" value="F:ATP binding"/>
    <property type="evidence" value="ECO:0007669"/>
    <property type="project" value="UniProtKB-KW"/>
</dbReference>
<name>A0ABU2LRT6_9ACTN</name>
<comment type="caution">
    <text evidence="1">The sequence shown here is derived from an EMBL/GenBank/DDBJ whole genome shotgun (WGS) entry which is preliminary data.</text>
</comment>
<sequence length="487" mass="53607">MFDRHREWDALTRFAVDPRAGATLGVVSGRRRQGKTYLLRALCQAVGGFYFAADEGADAESLRRLGEAVAAHTGAVAPLSFAGWHEAVDALLALGKATPLPVVIDEFPYLARANARLPSILQNALAPLRPEREESQTRLLLCGSAMSFMGGLLSGNAPLRGRAGLELVVPTLDHQLAAEFWGIDDPTTAVKVNAIVGGTPAYRREFARDDTPAGPDDFDAWVLRTVLSPASPLFREARYLLADEPELRDTSLYHSVLAAIAAGNTGRGGIASYLGRRSGDLAHPLTVLEDCGLVIREPDAFKDNRTHFRIAEPLVTFYHAVMRPIWSDLEHSRDARESRRLWQRSQRRFQSSILGPHFERLCRTWTRHMAPEDLLPDLPHRVISGTVNDPAARTSHEVDIVAYGLDDDNRQPLLAIGEAKWGETMGVPHLDRLRRIRGLLTHQGRPGAETARLLCFSGTGFTGDLQAEADTSRDVVLITPGDLYQRT</sequence>
<dbReference type="Gene3D" id="3.40.50.300">
    <property type="entry name" value="P-loop containing nucleotide triphosphate hydrolases"/>
    <property type="match status" value="1"/>
</dbReference>
<reference evidence="2" key="1">
    <citation type="submission" date="2023-07" db="EMBL/GenBank/DDBJ databases">
        <title>30 novel species of actinomycetes from the DSMZ collection.</title>
        <authorList>
            <person name="Nouioui I."/>
        </authorList>
    </citation>
    <scope>NUCLEOTIDE SEQUENCE [LARGE SCALE GENOMIC DNA]</scope>
    <source>
        <strain evidence="2">DSM 44918</strain>
    </source>
</reference>